<dbReference type="PANTHER" id="PTHR28142">
    <property type="entry name" value="MITOCHONDRIAL INNER MEMBRANE I-AAA PROTEASE SUPERCOMPLEX SUBUNIT MGR3-RELATED"/>
    <property type="match status" value="1"/>
</dbReference>
<organism evidence="3 4">
    <name type="scientific">Amorphotheca resinae ATCC 22711</name>
    <dbReference type="NCBI Taxonomy" id="857342"/>
    <lineage>
        <taxon>Eukaryota</taxon>
        <taxon>Fungi</taxon>
        <taxon>Dikarya</taxon>
        <taxon>Ascomycota</taxon>
        <taxon>Pezizomycotina</taxon>
        <taxon>Leotiomycetes</taxon>
        <taxon>Helotiales</taxon>
        <taxon>Amorphothecaceae</taxon>
        <taxon>Amorphotheca</taxon>
    </lineage>
</organism>
<dbReference type="InterPro" id="IPR040201">
    <property type="entry name" value="Mrg3-like"/>
</dbReference>
<dbReference type="GO" id="GO:0006515">
    <property type="term" value="P:protein quality control for misfolded or incompletely synthesized proteins"/>
    <property type="evidence" value="ECO:0007669"/>
    <property type="project" value="TreeGrafter"/>
</dbReference>
<name>A0A2T3BDU3_AMORE</name>
<sequence length="439" mass="48618">MFAPRLGAIGRPAANRASQCLRTGRAEAVPKSSVPSQAQRQRYQSTSRISTGPSQCLRRPRQEMPKSRIPGQRRHESTSTAKAAKALFKAYPYSVTAAFVFILCGAGTLLYSNYIYHNYIIGAFHKFPQPVAKQLRKALYYTNISLDPKLAVKYYREALRVADEIGMDPFSDEIIGVKIQVAALMEKVQQYQKAIDILEIVKSDNMKWVEQLGNVPGNEGKRTRVLGKTVGVSVKLGELYANEYVMQKDKAEENLVWAVETVVKEQQRREKEGVKPGEGDWMSPEENGGTFEALGHHYEEKNQHYLAAPLFLQALTLAPPSSCHTAVLMNNLSISLAQQDPPVTPGEKPVSRSTLVDNARAWAEKAIAVTAKISPPERTEECDIACAVATHNLGEFAEMNGKIADARKQYEEAKALAKGIGFQEGVINAEEALRRLQNA</sequence>
<dbReference type="SUPFAM" id="SSF48452">
    <property type="entry name" value="TPR-like"/>
    <property type="match status" value="1"/>
</dbReference>
<keyword evidence="2" id="KW-1133">Transmembrane helix</keyword>
<proteinExistence type="predicted"/>
<reference evidence="3 4" key="1">
    <citation type="journal article" date="2018" name="New Phytol.">
        <title>Comparative genomics and transcriptomics depict ericoid mycorrhizal fungi as versatile saprotrophs and plant mutualists.</title>
        <authorList>
            <person name="Martino E."/>
            <person name="Morin E."/>
            <person name="Grelet G.A."/>
            <person name="Kuo A."/>
            <person name="Kohler A."/>
            <person name="Daghino S."/>
            <person name="Barry K.W."/>
            <person name="Cichocki N."/>
            <person name="Clum A."/>
            <person name="Dockter R.B."/>
            <person name="Hainaut M."/>
            <person name="Kuo R.C."/>
            <person name="LaButti K."/>
            <person name="Lindahl B.D."/>
            <person name="Lindquist E.A."/>
            <person name="Lipzen A."/>
            <person name="Khouja H.R."/>
            <person name="Magnuson J."/>
            <person name="Murat C."/>
            <person name="Ohm R.A."/>
            <person name="Singer S.W."/>
            <person name="Spatafora J.W."/>
            <person name="Wang M."/>
            <person name="Veneault-Fourrey C."/>
            <person name="Henrissat B."/>
            <person name="Grigoriev I.V."/>
            <person name="Martin F.M."/>
            <person name="Perotto S."/>
        </authorList>
    </citation>
    <scope>NUCLEOTIDE SEQUENCE [LARGE SCALE GENOMIC DNA]</scope>
    <source>
        <strain evidence="3 4">ATCC 22711</strain>
    </source>
</reference>
<gene>
    <name evidence="3" type="ORF">M430DRAFT_46662</name>
</gene>
<dbReference type="PANTHER" id="PTHR28142:SF1">
    <property type="entry name" value="MITOCHONDRIAL INNER MEMBRANE I-AAA PROTEASE SUPERCOMPLEX SUBUNIT MGR3-RELATED"/>
    <property type="match status" value="1"/>
</dbReference>
<accession>A0A2T3BDU3</accession>
<dbReference type="CDD" id="cd24145">
    <property type="entry name" value="Mgr3-like"/>
    <property type="match status" value="1"/>
</dbReference>
<evidence type="ECO:0000256" key="1">
    <source>
        <dbReference type="SAM" id="MobiDB-lite"/>
    </source>
</evidence>
<dbReference type="OrthoDB" id="10050400at2759"/>
<dbReference type="InParanoid" id="A0A2T3BDU3"/>
<dbReference type="STRING" id="857342.A0A2T3BDU3"/>
<dbReference type="AlphaFoldDB" id="A0A2T3BDU3"/>
<evidence type="ECO:0008006" key="5">
    <source>
        <dbReference type="Google" id="ProtNLM"/>
    </source>
</evidence>
<evidence type="ECO:0000256" key="2">
    <source>
        <dbReference type="SAM" id="Phobius"/>
    </source>
</evidence>
<dbReference type="RefSeq" id="XP_024725102.1">
    <property type="nucleotide sequence ID" value="XM_024867865.1"/>
</dbReference>
<dbReference type="EMBL" id="KZ679006">
    <property type="protein sequence ID" value="PSS27577.1"/>
    <property type="molecule type" value="Genomic_DNA"/>
</dbReference>
<dbReference type="InterPro" id="IPR011990">
    <property type="entry name" value="TPR-like_helical_dom_sf"/>
</dbReference>
<evidence type="ECO:0000313" key="4">
    <source>
        <dbReference type="Proteomes" id="UP000241818"/>
    </source>
</evidence>
<dbReference type="Gene3D" id="1.25.40.10">
    <property type="entry name" value="Tetratricopeptide repeat domain"/>
    <property type="match status" value="1"/>
</dbReference>
<dbReference type="GO" id="GO:0031942">
    <property type="term" value="C:i-AAA complex"/>
    <property type="evidence" value="ECO:0007669"/>
    <property type="project" value="TreeGrafter"/>
</dbReference>
<evidence type="ECO:0000313" key="3">
    <source>
        <dbReference type="EMBL" id="PSS27577.1"/>
    </source>
</evidence>
<dbReference type="GO" id="GO:0051787">
    <property type="term" value="F:misfolded protein binding"/>
    <property type="evidence" value="ECO:0007669"/>
    <property type="project" value="TreeGrafter"/>
</dbReference>
<feature type="region of interest" description="Disordered" evidence="1">
    <location>
        <begin position="25"/>
        <end position="78"/>
    </location>
</feature>
<protein>
    <recommendedName>
        <fullName evidence="5">TPR domain-containing protein</fullName>
    </recommendedName>
</protein>
<keyword evidence="4" id="KW-1185">Reference proteome</keyword>
<keyword evidence="2" id="KW-0472">Membrane</keyword>
<feature type="transmembrane region" description="Helical" evidence="2">
    <location>
        <begin position="90"/>
        <end position="111"/>
    </location>
</feature>
<dbReference type="GeneID" id="36575946"/>
<dbReference type="Proteomes" id="UP000241818">
    <property type="component" value="Unassembled WGS sequence"/>
</dbReference>
<keyword evidence="2" id="KW-0812">Transmembrane</keyword>
<feature type="compositionally biased region" description="Polar residues" evidence="1">
    <location>
        <begin position="33"/>
        <end position="54"/>
    </location>
</feature>